<dbReference type="OrthoDB" id="9783723at2"/>
<dbReference type="AlphaFoldDB" id="A0A133YED2"/>
<accession>A0A133YED2</accession>
<sequence length="121" mass="14370">MEIQNSKNPELAKLYFMGFSTKEKHESGLQEYILKLKKHYDMLNALCKETEKFKALMKIRIFFIISLLQLDMEKILFFFGIDEEYTVSVRIESLRNTESGEWLSKNFKVPRQAGFKDMQTI</sequence>
<dbReference type="Proteomes" id="UP000070080">
    <property type="component" value="Unassembled WGS sequence"/>
</dbReference>
<proteinExistence type="predicted"/>
<evidence type="ECO:0000313" key="1">
    <source>
        <dbReference type="EMBL" id="KXB41477.1"/>
    </source>
</evidence>
<evidence type="ECO:0000313" key="2">
    <source>
        <dbReference type="Proteomes" id="UP000070080"/>
    </source>
</evidence>
<dbReference type="EMBL" id="LSCV01000013">
    <property type="protein sequence ID" value="KXB41477.1"/>
    <property type="molecule type" value="Genomic_DNA"/>
</dbReference>
<gene>
    <name evidence="1" type="ORF">HMPREF1872_00678</name>
</gene>
<keyword evidence="2" id="KW-1185">Reference proteome</keyword>
<comment type="caution">
    <text evidence="1">The sequence shown here is derived from an EMBL/GenBank/DDBJ whole genome shotgun (WGS) entry which is preliminary data.</text>
</comment>
<organism evidence="1 2">
    <name type="scientific">Amygdalobacter nucleatus</name>
    <dbReference type="NCBI Taxonomy" id="3029274"/>
    <lineage>
        <taxon>Bacteria</taxon>
        <taxon>Bacillati</taxon>
        <taxon>Bacillota</taxon>
        <taxon>Clostridia</taxon>
        <taxon>Eubacteriales</taxon>
        <taxon>Oscillospiraceae</taxon>
        <taxon>Amygdalobacter</taxon>
    </lineage>
</organism>
<name>A0A133YED2_9FIRM</name>
<protein>
    <submittedName>
        <fullName evidence="1">Uncharacterized protein</fullName>
    </submittedName>
</protein>
<reference evidence="2" key="1">
    <citation type="submission" date="2016-01" db="EMBL/GenBank/DDBJ databases">
        <authorList>
            <person name="Mitreva M."/>
            <person name="Pepin K.H."/>
            <person name="Mihindukulasuriya K.A."/>
            <person name="Fulton R."/>
            <person name="Fronick C."/>
            <person name="O'Laughlin M."/>
            <person name="Miner T."/>
            <person name="Herter B."/>
            <person name="Rosa B.A."/>
            <person name="Cordes M."/>
            <person name="Tomlinson C."/>
            <person name="Wollam A."/>
            <person name="Palsikar V.B."/>
            <person name="Mardis E.R."/>
            <person name="Wilson R.K."/>
        </authorList>
    </citation>
    <scope>NUCLEOTIDE SEQUENCE [LARGE SCALE GENOMIC DNA]</scope>
    <source>
        <strain evidence="2">KA00274</strain>
    </source>
</reference>
<dbReference type="RefSeq" id="WP_082714310.1">
    <property type="nucleotide sequence ID" value="NZ_JARFNM010000001.1"/>
</dbReference>